<accession>A0A7S1XKH0</accession>
<evidence type="ECO:0000313" key="2">
    <source>
        <dbReference type="EMBL" id="CAD9242771.1"/>
    </source>
</evidence>
<name>A0A7S1XKH0_9STRA</name>
<reference evidence="2" key="1">
    <citation type="submission" date="2021-01" db="EMBL/GenBank/DDBJ databases">
        <authorList>
            <person name="Corre E."/>
            <person name="Pelletier E."/>
            <person name="Niang G."/>
            <person name="Scheremetjew M."/>
            <person name="Finn R."/>
            <person name="Kale V."/>
            <person name="Holt S."/>
            <person name="Cochrane G."/>
            <person name="Meng A."/>
            <person name="Brown T."/>
            <person name="Cohen L."/>
        </authorList>
    </citation>
    <scope>NUCLEOTIDE SEQUENCE</scope>
    <source>
        <strain evidence="2">CCMP2877</strain>
    </source>
</reference>
<proteinExistence type="predicted"/>
<dbReference type="AlphaFoldDB" id="A0A7S1XKH0"/>
<evidence type="ECO:0000256" key="1">
    <source>
        <dbReference type="SAM" id="MobiDB-lite"/>
    </source>
</evidence>
<sequence>MGVRDPAPPLSPKAAADGDLTLGEVRLVGRDAPGLVFKLTRALAAEAIGVERMQTERVRVPAGTSVALFRIPSPTRSAGEPSPKPRGSFTDADTDVFILHGAVSTHGVPAPGIQPALRSLAAELDVSVVLEWERP</sequence>
<organism evidence="2">
    <name type="scientific">Phaeomonas parva</name>
    <dbReference type="NCBI Taxonomy" id="124430"/>
    <lineage>
        <taxon>Eukaryota</taxon>
        <taxon>Sar</taxon>
        <taxon>Stramenopiles</taxon>
        <taxon>Ochrophyta</taxon>
        <taxon>Pinguiophyceae</taxon>
        <taxon>Pinguiochrysidales</taxon>
        <taxon>Pinguiochrysidaceae</taxon>
        <taxon>Phaeomonas</taxon>
    </lineage>
</organism>
<evidence type="ECO:0008006" key="3">
    <source>
        <dbReference type="Google" id="ProtNLM"/>
    </source>
</evidence>
<gene>
    <name evidence="2" type="ORF">PPAR1163_LOCUS1115</name>
</gene>
<dbReference type="EMBL" id="HBGJ01001656">
    <property type="protein sequence ID" value="CAD9242771.1"/>
    <property type="molecule type" value="Transcribed_RNA"/>
</dbReference>
<protein>
    <recommendedName>
        <fullName evidence="3">ACT domain-containing protein</fullName>
    </recommendedName>
</protein>
<dbReference type="Gene3D" id="3.30.70.260">
    <property type="match status" value="1"/>
</dbReference>
<feature type="region of interest" description="Disordered" evidence="1">
    <location>
        <begin position="72"/>
        <end position="91"/>
    </location>
</feature>